<sequence length="196" mass="23115">KSHPLFELKKQFKSDYYFLGTYKEINFEIGNVQSYDELKDHHVYISSYSFNGKIFSLPVETDEKAEILIIEKKDRLASEANRLKNTAFQYLIKSKNEPFNELFELFSTVENIEITSFISLCIELIRKIKKICAHRLFLLLKDNRLYLAIDEQNSSFQLKLKNPVTTDDVNELRKEYSPFFHFMDALLEQIKKSSSS</sequence>
<gene>
    <name evidence="1" type="ORF">IAD04_03290</name>
</gene>
<evidence type="ECO:0000313" key="2">
    <source>
        <dbReference type="Proteomes" id="UP000886893"/>
    </source>
</evidence>
<organism evidence="1 2">
    <name type="scientific">Candidatus Caccosoma faecigallinarum</name>
    <dbReference type="NCBI Taxonomy" id="2840720"/>
    <lineage>
        <taxon>Bacteria</taxon>
        <taxon>Bacillati</taxon>
        <taxon>Bacillota</taxon>
        <taxon>Bacillota incertae sedis</taxon>
        <taxon>Candidatus Caccosoma</taxon>
    </lineage>
</organism>
<dbReference type="EMBL" id="DVKI01000104">
    <property type="protein sequence ID" value="HIT17391.1"/>
    <property type="molecule type" value="Genomic_DNA"/>
</dbReference>
<proteinExistence type="predicted"/>
<accession>A0A9D1G947</accession>
<reference evidence="1" key="1">
    <citation type="submission" date="2020-10" db="EMBL/GenBank/DDBJ databases">
        <authorList>
            <person name="Gilroy R."/>
        </authorList>
    </citation>
    <scope>NUCLEOTIDE SEQUENCE</scope>
    <source>
        <strain evidence="1">14508</strain>
    </source>
</reference>
<protein>
    <submittedName>
        <fullName evidence="1">DUF3137 domain-containing protein</fullName>
    </submittedName>
</protein>
<dbReference type="AlphaFoldDB" id="A0A9D1G947"/>
<reference evidence="1" key="2">
    <citation type="journal article" date="2021" name="PeerJ">
        <title>Extensive microbial diversity within the chicken gut microbiome revealed by metagenomics and culture.</title>
        <authorList>
            <person name="Gilroy R."/>
            <person name="Ravi A."/>
            <person name="Getino M."/>
            <person name="Pursley I."/>
            <person name="Horton D.L."/>
            <person name="Alikhan N.F."/>
            <person name="Baker D."/>
            <person name="Gharbi K."/>
            <person name="Hall N."/>
            <person name="Watson M."/>
            <person name="Adriaenssens E.M."/>
            <person name="Foster-Nyarko E."/>
            <person name="Jarju S."/>
            <person name="Secka A."/>
            <person name="Antonio M."/>
            <person name="Oren A."/>
            <person name="Chaudhuri R.R."/>
            <person name="La Ragione R."/>
            <person name="Hildebrand F."/>
            <person name="Pallen M.J."/>
        </authorList>
    </citation>
    <scope>NUCLEOTIDE SEQUENCE</scope>
    <source>
        <strain evidence="1">14508</strain>
    </source>
</reference>
<name>A0A9D1G947_9FIRM</name>
<dbReference type="InterPro" id="IPR021484">
    <property type="entry name" value="DUF3137"/>
</dbReference>
<feature type="non-terminal residue" evidence="1">
    <location>
        <position position="1"/>
    </location>
</feature>
<evidence type="ECO:0000313" key="1">
    <source>
        <dbReference type="EMBL" id="HIT17391.1"/>
    </source>
</evidence>
<dbReference type="Proteomes" id="UP000886893">
    <property type="component" value="Unassembled WGS sequence"/>
</dbReference>
<comment type="caution">
    <text evidence="1">The sequence shown here is derived from an EMBL/GenBank/DDBJ whole genome shotgun (WGS) entry which is preliminary data.</text>
</comment>
<dbReference type="Pfam" id="PF11335">
    <property type="entry name" value="DUF3137"/>
    <property type="match status" value="1"/>
</dbReference>